<dbReference type="InterPro" id="IPR011528">
    <property type="entry name" value="NERD"/>
</dbReference>
<evidence type="ECO:0000259" key="1">
    <source>
        <dbReference type="Pfam" id="PF08378"/>
    </source>
</evidence>
<keyword evidence="3" id="KW-0067">ATP-binding</keyword>
<dbReference type="Pfam" id="PF00805">
    <property type="entry name" value="Pentapeptide"/>
    <property type="match status" value="2"/>
</dbReference>
<keyword evidence="4" id="KW-1185">Reference proteome</keyword>
<dbReference type="SUPFAM" id="SSF141571">
    <property type="entry name" value="Pentapeptide repeat-like"/>
    <property type="match status" value="1"/>
</dbReference>
<keyword evidence="3" id="KW-0347">Helicase</keyword>
<dbReference type="GO" id="GO:0004386">
    <property type="term" value="F:helicase activity"/>
    <property type="evidence" value="ECO:0007669"/>
    <property type="project" value="UniProtKB-KW"/>
</dbReference>
<dbReference type="SUPFAM" id="SSF52540">
    <property type="entry name" value="P-loop containing nucleoside triphosphate hydrolases"/>
    <property type="match status" value="1"/>
</dbReference>
<protein>
    <submittedName>
        <fullName evidence="3">DNA/RNA helicase</fullName>
    </submittedName>
</protein>
<feature type="domain" description="UvrD-like helicase C-terminal" evidence="2">
    <location>
        <begin position="632"/>
        <end position="681"/>
    </location>
</feature>
<organism evidence="3 4">
    <name type="scientific">Hydrococcus rivularis NIES-593</name>
    <dbReference type="NCBI Taxonomy" id="1921803"/>
    <lineage>
        <taxon>Bacteria</taxon>
        <taxon>Bacillati</taxon>
        <taxon>Cyanobacteriota</taxon>
        <taxon>Cyanophyceae</taxon>
        <taxon>Pleurocapsales</taxon>
        <taxon>Hydrococcaceae</taxon>
        <taxon>Hydrococcus</taxon>
    </lineage>
</organism>
<name>A0A1U7HT17_9CYAN</name>
<dbReference type="Pfam" id="PF13538">
    <property type="entry name" value="UvrD_C_2"/>
    <property type="match status" value="1"/>
</dbReference>
<feature type="domain" description="NERD" evidence="1">
    <location>
        <begin position="19"/>
        <end position="118"/>
    </location>
</feature>
<evidence type="ECO:0000313" key="3">
    <source>
        <dbReference type="EMBL" id="OKH26717.1"/>
    </source>
</evidence>
<dbReference type="AlphaFoldDB" id="A0A1U7HT17"/>
<keyword evidence="3" id="KW-0378">Hydrolase</keyword>
<dbReference type="STRING" id="1921803.NIES593_01315"/>
<dbReference type="InterPro" id="IPR051082">
    <property type="entry name" value="Pentapeptide-BTB/POZ_domain"/>
</dbReference>
<dbReference type="Pfam" id="PF08378">
    <property type="entry name" value="NERD"/>
    <property type="match status" value="1"/>
</dbReference>
<keyword evidence="3" id="KW-0547">Nucleotide-binding</keyword>
<accession>A0A1U7HT17</accession>
<dbReference type="Proteomes" id="UP000186868">
    <property type="component" value="Unassembled WGS sequence"/>
</dbReference>
<evidence type="ECO:0000313" key="4">
    <source>
        <dbReference type="Proteomes" id="UP000186868"/>
    </source>
</evidence>
<dbReference type="InterPro" id="IPR027785">
    <property type="entry name" value="UvrD-like_helicase_C"/>
</dbReference>
<dbReference type="PANTHER" id="PTHR14136:SF17">
    <property type="entry name" value="BTB_POZ DOMAIN-CONTAINING PROTEIN KCTD9"/>
    <property type="match status" value="1"/>
</dbReference>
<gene>
    <name evidence="3" type="ORF">NIES593_01315</name>
</gene>
<comment type="caution">
    <text evidence="3">The sequence shown here is derived from an EMBL/GenBank/DDBJ whole genome shotgun (WGS) entry which is preliminary data.</text>
</comment>
<dbReference type="PANTHER" id="PTHR14136">
    <property type="entry name" value="BTB_POZ DOMAIN-CONTAINING PROTEIN KCTD9"/>
    <property type="match status" value="1"/>
</dbReference>
<dbReference type="Gene3D" id="2.160.20.80">
    <property type="entry name" value="E3 ubiquitin-protein ligase SopA"/>
    <property type="match status" value="1"/>
</dbReference>
<dbReference type="InterPro" id="IPR027417">
    <property type="entry name" value="P-loop_NTPase"/>
</dbReference>
<dbReference type="InterPro" id="IPR001646">
    <property type="entry name" value="5peptide_repeat"/>
</dbReference>
<proteinExistence type="predicted"/>
<sequence>MVKDYLNHKFITTEPLGNRGETGEQLVWDSIRANFRDRDCIGYWRYPIFSQIGKFRQEPDILIVDRELGLVVIEVKSIPIDKIVNITGHRWEYQNFYTPFGNPYQQAENQLFTILESCDREPILQDKISARALVALPLISQQQWQERGFDKLLSNPPILFKDNLYSASSVCELIQETPPVKPGYKLTLKQWQLLLSILSGTPFFCRPSHRVLTPDRSRGKILQKLRSHISEFDWQQEKIAKQIAPGAQRIRGIAGSGKTVLLCQKAAHIHLKYPNWKVAFVFFSRSLYHSIIQQIDKWLRHFSNNERGYDPKNANLKILHAWGARKQPGLYSLICQAAGIHSLTVNETASQKPNEALAEACIQLLKATAIPQLFDAILIDEGQDLIVDKYKFGDRQPFYWMAYQSLQPVDPVRSEQRRLIWAYDEAQSLESLTIPTASELFGEDLGHLVTGQYKNGIKKSEVMRRCYRTPHQIITAAHGLGMGLLRPQGMLTGITRAEEWKAIGYEVQGRFIPGQKIILKRPRENSPNPIPELWQGDIIEFKAYESRQQELFVLAKNIKHNLRYDGLRPSQEILVIVVGEFFDAIQLETQVANFLMRQGIDIFIPGNSKCNTLLDESGKCRNPNKFWHEGAVTISRIHRAKGNEADMVYIVGCDRIAEDESNIYLRNQLFIALTRARAWVKLSGIGTYPMYEEIEQVIRSRDTFTFTFHHPPKREINVTDASELLKRYALGGRNFQNIDLSNADLIGVNLSHANLIGANLRGANLQRAQLDGVKLIAADLSHANLKDASLRNAKLMGTILQGTNLSNVDLKGADLSEADLTGAKLKNTKLNEAILEGVKISE</sequence>
<dbReference type="Gene3D" id="3.40.50.300">
    <property type="entry name" value="P-loop containing nucleotide triphosphate hydrolases"/>
    <property type="match status" value="2"/>
</dbReference>
<dbReference type="EMBL" id="MRCB01000001">
    <property type="protein sequence ID" value="OKH26717.1"/>
    <property type="molecule type" value="Genomic_DNA"/>
</dbReference>
<evidence type="ECO:0000259" key="2">
    <source>
        <dbReference type="Pfam" id="PF13538"/>
    </source>
</evidence>
<reference evidence="3 4" key="1">
    <citation type="submission" date="2016-11" db="EMBL/GenBank/DDBJ databases">
        <title>Draft Genome Sequences of Nine Cyanobacterial Strains from Diverse Habitats.</title>
        <authorList>
            <person name="Zhu T."/>
            <person name="Hou S."/>
            <person name="Lu X."/>
            <person name="Hess W.R."/>
        </authorList>
    </citation>
    <scope>NUCLEOTIDE SEQUENCE [LARGE SCALE GENOMIC DNA]</scope>
    <source>
        <strain evidence="3 4">NIES-593</strain>
    </source>
</reference>